<feature type="transmembrane region" description="Helical" evidence="1">
    <location>
        <begin position="45"/>
        <end position="65"/>
    </location>
</feature>
<evidence type="ECO:0000313" key="2">
    <source>
        <dbReference type="EMBL" id="OAF70002.1"/>
    </source>
</evidence>
<evidence type="ECO:0000313" key="3">
    <source>
        <dbReference type="Proteomes" id="UP000078046"/>
    </source>
</evidence>
<protein>
    <submittedName>
        <fullName evidence="2">Uncharacterized protein</fullName>
    </submittedName>
</protein>
<dbReference type="Proteomes" id="UP000078046">
    <property type="component" value="Unassembled WGS sequence"/>
</dbReference>
<keyword evidence="3" id="KW-1185">Reference proteome</keyword>
<sequence>MILFKKELYMGYFFTILSSILIFSGWMMSLIIIDHYGIKQTNYAYLSEILSTTSMIMINFVNYNVLSDTDIFEFDKGYFGQGVNQFLFVLACLCNIFGLAGAIEISVISIYSGKLNTGITCLLSNILIIASSLSLRYGTICIKKHFRKIAFL</sequence>
<dbReference type="AlphaFoldDB" id="A0A177B8K8"/>
<keyword evidence="1" id="KW-1133">Transmembrane helix</keyword>
<comment type="caution">
    <text evidence="2">The sequence shown here is derived from an EMBL/GenBank/DDBJ whole genome shotgun (WGS) entry which is preliminary data.</text>
</comment>
<feature type="transmembrane region" description="Helical" evidence="1">
    <location>
        <begin position="117"/>
        <end position="138"/>
    </location>
</feature>
<proteinExistence type="predicted"/>
<reference evidence="2 3" key="1">
    <citation type="submission" date="2016-04" db="EMBL/GenBank/DDBJ databases">
        <title>The genome of Intoshia linei affirms orthonectids as highly simplified spiralians.</title>
        <authorList>
            <person name="Mikhailov K.V."/>
            <person name="Slusarev G.S."/>
            <person name="Nikitin M.A."/>
            <person name="Logacheva M.D."/>
            <person name="Penin A."/>
            <person name="Aleoshin V."/>
            <person name="Panchin Y.V."/>
        </authorList>
    </citation>
    <scope>NUCLEOTIDE SEQUENCE [LARGE SCALE GENOMIC DNA]</scope>
    <source>
        <strain evidence="2">Intl2013</strain>
        <tissue evidence="2">Whole animal</tissue>
    </source>
</reference>
<name>A0A177B8K8_9BILA</name>
<feature type="transmembrane region" description="Helical" evidence="1">
    <location>
        <begin position="86"/>
        <end position="111"/>
    </location>
</feature>
<feature type="transmembrane region" description="Helical" evidence="1">
    <location>
        <begin position="12"/>
        <end position="33"/>
    </location>
</feature>
<keyword evidence="1" id="KW-0472">Membrane</keyword>
<gene>
    <name evidence="2" type="ORF">A3Q56_02222</name>
</gene>
<accession>A0A177B8K8</accession>
<organism evidence="2 3">
    <name type="scientific">Intoshia linei</name>
    <dbReference type="NCBI Taxonomy" id="1819745"/>
    <lineage>
        <taxon>Eukaryota</taxon>
        <taxon>Metazoa</taxon>
        <taxon>Spiralia</taxon>
        <taxon>Lophotrochozoa</taxon>
        <taxon>Mesozoa</taxon>
        <taxon>Orthonectida</taxon>
        <taxon>Rhopaluridae</taxon>
        <taxon>Intoshia</taxon>
    </lineage>
</organism>
<dbReference type="EMBL" id="LWCA01000201">
    <property type="protein sequence ID" value="OAF70002.1"/>
    <property type="molecule type" value="Genomic_DNA"/>
</dbReference>
<evidence type="ECO:0000256" key="1">
    <source>
        <dbReference type="SAM" id="Phobius"/>
    </source>
</evidence>
<keyword evidence="1" id="KW-0812">Transmembrane</keyword>